<feature type="domain" description="Carbohydrate kinase FGGY C-terminal" evidence="13">
    <location>
        <begin position="283"/>
        <end position="470"/>
    </location>
</feature>
<comment type="pathway">
    <text evidence="1 10">Polyol metabolism; glycerol degradation via glycerol kinase pathway; sn-glycerol 3-phosphate from glycerol: step 1/1.</text>
</comment>
<comment type="similarity">
    <text evidence="2 10 11">Belongs to the FGGY kinase family.</text>
</comment>
<feature type="binding site" evidence="10">
    <location>
        <position position="266"/>
    </location>
    <ligand>
        <name>glycerol</name>
        <dbReference type="ChEBI" id="CHEBI:17754"/>
    </ligand>
</feature>
<evidence type="ECO:0000313" key="14">
    <source>
        <dbReference type="EMBL" id="TGY62759.1"/>
    </source>
</evidence>
<keyword evidence="4 10" id="KW-0547">Nucleotide-binding</keyword>
<evidence type="ECO:0000256" key="7">
    <source>
        <dbReference type="ARBA" id="ARBA00022840"/>
    </source>
</evidence>
<keyword evidence="6 10" id="KW-0319">Glycerol metabolism</keyword>
<dbReference type="UniPathway" id="UPA00618">
    <property type="reaction ID" value="UER00672"/>
</dbReference>
<feature type="binding site" evidence="10">
    <location>
        <position position="431"/>
    </location>
    <ligand>
        <name>ADP</name>
        <dbReference type="ChEBI" id="CHEBI:456216"/>
    </ligand>
</feature>
<dbReference type="HAMAP" id="MF_00186">
    <property type="entry name" value="Glycerol_kin"/>
    <property type="match status" value="1"/>
</dbReference>
<comment type="caution">
    <text evidence="14">The sequence shown here is derived from an EMBL/GenBank/DDBJ whole genome shotgun (WGS) entry which is preliminary data.</text>
</comment>
<dbReference type="Proteomes" id="UP000310263">
    <property type="component" value="Unassembled WGS sequence"/>
</dbReference>
<feature type="binding site" evidence="10">
    <location>
        <position position="33"/>
    </location>
    <ligand>
        <name>ADP</name>
        <dbReference type="ChEBI" id="CHEBI:456216"/>
    </ligand>
</feature>
<dbReference type="GO" id="GO:0006072">
    <property type="term" value="P:glycerol-3-phosphate metabolic process"/>
    <property type="evidence" value="ECO:0007669"/>
    <property type="project" value="InterPro"/>
</dbReference>
<dbReference type="PIRSF" id="PIRSF000538">
    <property type="entry name" value="GlpK"/>
    <property type="match status" value="1"/>
</dbReference>
<dbReference type="InterPro" id="IPR018484">
    <property type="entry name" value="FGGY_N"/>
</dbReference>
<feature type="binding site" evidence="10">
    <location>
        <position position="155"/>
    </location>
    <ligand>
        <name>glycerol</name>
        <dbReference type="ChEBI" id="CHEBI:17754"/>
    </ligand>
</feature>
<evidence type="ECO:0000256" key="2">
    <source>
        <dbReference type="ARBA" id="ARBA00009156"/>
    </source>
</evidence>
<protein>
    <recommendedName>
        <fullName evidence="10">Glycerol kinase</fullName>
        <ecNumber evidence="10">2.7.1.30</ecNumber>
    </recommendedName>
    <alternativeName>
        <fullName evidence="10">ATP:glycerol 3-phosphotransferase</fullName>
    </alternativeName>
    <alternativeName>
        <fullName evidence="10">Glycerokinase</fullName>
        <shortName evidence="10">GK</shortName>
    </alternativeName>
</protein>
<dbReference type="GO" id="GO:0004370">
    <property type="term" value="F:glycerol kinase activity"/>
    <property type="evidence" value="ECO:0007669"/>
    <property type="project" value="UniProtKB-UniRule"/>
</dbReference>
<dbReference type="FunFam" id="3.30.420.40:FF:000008">
    <property type="entry name" value="Glycerol kinase"/>
    <property type="match status" value="1"/>
</dbReference>
<dbReference type="NCBIfam" id="NF000756">
    <property type="entry name" value="PRK00047.1"/>
    <property type="match status" value="1"/>
</dbReference>
<feature type="binding site" evidence="10">
    <location>
        <position position="104"/>
    </location>
    <ligand>
        <name>glycerol</name>
        <dbReference type="ChEBI" id="CHEBI:17754"/>
    </ligand>
</feature>
<dbReference type="GO" id="GO:0019563">
    <property type="term" value="P:glycerol catabolic process"/>
    <property type="evidence" value="ECO:0007669"/>
    <property type="project" value="UniProtKB-UniRule"/>
</dbReference>
<dbReference type="PANTHER" id="PTHR10196">
    <property type="entry name" value="SUGAR KINASE"/>
    <property type="match status" value="1"/>
</dbReference>
<feature type="binding site" evidence="10">
    <location>
        <position position="34"/>
    </location>
    <ligand>
        <name>ATP</name>
        <dbReference type="ChEBI" id="CHEBI:30616"/>
    </ligand>
</feature>
<comment type="catalytic activity">
    <reaction evidence="8 10">
        <text>glycerol + ATP = sn-glycerol 3-phosphate + ADP + H(+)</text>
        <dbReference type="Rhea" id="RHEA:21644"/>
        <dbReference type="ChEBI" id="CHEBI:15378"/>
        <dbReference type="ChEBI" id="CHEBI:17754"/>
        <dbReference type="ChEBI" id="CHEBI:30616"/>
        <dbReference type="ChEBI" id="CHEBI:57597"/>
        <dbReference type="ChEBI" id="CHEBI:456216"/>
        <dbReference type="EC" id="2.7.1.30"/>
    </reaction>
</comment>
<feature type="binding site" evidence="10">
    <location>
        <position position="103"/>
    </location>
    <ligand>
        <name>sn-glycerol 3-phosphate</name>
        <dbReference type="ChEBI" id="CHEBI:57597"/>
    </ligand>
</feature>
<dbReference type="PROSITE" id="PS00445">
    <property type="entry name" value="FGGY_KINASES_2"/>
    <property type="match status" value="1"/>
</dbReference>
<feature type="binding site" evidence="10">
    <location>
        <position position="35"/>
    </location>
    <ligand>
        <name>ATP</name>
        <dbReference type="ChEBI" id="CHEBI:30616"/>
    </ligand>
</feature>
<dbReference type="SUPFAM" id="SSF53067">
    <property type="entry name" value="Actin-like ATPase domain"/>
    <property type="match status" value="2"/>
</dbReference>
<feature type="binding site" evidence="10">
    <location>
        <position position="155"/>
    </location>
    <ligand>
        <name>sn-glycerol 3-phosphate</name>
        <dbReference type="ChEBI" id="CHEBI:57597"/>
    </ligand>
</feature>
<dbReference type="CDD" id="cd07786">
    <property type="entry name" value="FGGY_EcGK_like"/>
    <property type="match status" value="1"/>
</dbReference>
<gene>
    <name evidence="10 14" type="primary">glpK</name>
    <name evidence="14" type="ORF">E5334_04995</name>
</gene>
<feature type="binding site" evidence="10">
    <location>
        <position position="287"/>
    </location>
    <ligand>
        <name>ATP</name>
        <dbReference type="ChEBI" id="CHEBI:30616"/>
    </ligand>
</feature>
<feature type="binding site" evidence="10">
    <location>
        <position position="103"/>
    </location>
    <ligand>
        <name>glycerol</name>
        <dbReference type="ChEBI" id="CHEBI:17754"/>
    </ligand>
</feature>
<evidence type="ECO:0000256" key="11">
    <source>
        <dbReference type="RuleBase" id="RU003733"/>
    </source>
</evidence>
<dbReference type="InterPro" id="IPR005999">
    <property type="entry name" value="Glycerol_kin"/>
</dbReference>
<feature type="binding site" evidence="10">
    <location>
        <position position="33"/>
    </location>
    <ligand>
        <name>sn-glycerol 3-phosphate</name>
        <dbReference type="ChEBI" id="CHEBI:57597"/>
    </ligand>
</feature>
<evidence type="ECO:0000259" key="12">
    <source>
        <dbReference type="Pfam" id="PF00370"/>
    </source>
</evidence>
<feature type="domain" description="Carbohydrate kinase FGGY N-terminal" evidence="12">
    <location>
        <begin position="25"/>
        <end position="272"/>
    </location>
</feature>
<dbReference type="GO" id="GO:0005829">
    <property type="term" value="C:cytosol"/>
    <property type="evidence" value="ECO:0007669"/>
    <property type="project" value="UniProtKB-ARBA"/>
</dbReference>
<keyword evidence="7 10" id="KW-0067">ATP-binding</keyword>
<dbReference type="InterPro" id="IPR043129">
    <property type="entry name" value="ATPase_NBD"/>
</dbReference>
<feature type="binding site" evidence="10">
    <location>
        <position position="287"/>
    </location>
    <ligand>
        <name>ADP</name>
        <dbReference type="ChEBI" id="CHEBI:456216"/>
    </ligand>
</feature>
<keyword evidence="5 10" id="KW-0418">Kinase</keyword>
<evidence type="ECO:0000256" key="5">
    <source>
        <dbReference type="ARBA" id="ARBA00022777"/>
    </source>
</evidence>
<dbReference type="NCBIfam" id="TIGR01311">
    <property type="entry name" value="glycerol_kin"/>
    <property type="match status" value="1"/>
</dbReference>
<accession>A0A4S2F1I0</accession>
<evidence type="ECO:0000256" key="3">
    <source>
        <dbReference type="ARBA" id="ARBA00022679"/>
    </source>
</evidence>
<evidence type="ECO:0000313" key="15">
    <source>
        <dbReference type="Proteomes" id="UP000310263"/>
    </source>
</evidence>
<evidence type="ECO:0000256" key="1">
    <source>
        <dbReference type="ARBA" id="ARBA00005190"/>
    </source>
</evidence>
<dbReference type="EMBL" id="SRYE01000002">
    <property type="protein sequence ID" value="TGY62759.1"/>
    <property type="molecule type" value="Genomic_DNA"/>
</dbReference>
<evidence type="ECO:0000256" key="9">
    <source>
        <dbReference type="ARBA" id="ARBA00054633"/>
    </source>
</evidence>
<dbReference type="Pfam" id="PF00370">
    <property type="entry name" value="FGGY_N"/>
    <property type="match status" value="1"/>
</dbReference>
<dbReference type="InterPro" id="IPR018483">
    <property type="entry name" value="Carb_kinase_FGGY_CS"/>
</dbReference>
<comment type="caution">
    <text evidence="10">Lacks conserved residue(s) required for the propagation of feature annotation.</text>
</comment>
<dbReference type="InterPro" id="IPR018485">
    <property type="entry name" value="FGGY_C"/>
</dbReference>
<dbReference type="InterPro" id="IPR000577">
    <property type="entry name" value="Carb_kinase_FGGY"/>
</dbReference>
<organism evidence="14 15">
    <name type="scientific">Muricaecibacterium torontonense</name>
    <dbReference type="NCBI Taxonomy" id="3032871"/>
    <lineage>
        <taxon>Bacteria</taxon>
        <taxon>Bacillati</taxon>
        <taxon>Actinomycetota</taxon>
        <taxon>Coriobacteriia</taxon>
        <taxon>Coriobacteriales</taxon>
        <taxon>Atopobiaceae</taxon>
        <taxon>Muricaecibacterium</taxon>
    </lineage>
</organism>
<dbReference type="Gene3D" id="3.30.420.40">
    <property type="match status" value="2"/>
</dbReference>
<feature type="binding site" evidence="10">
    <location>
        <position position="435"/>
    </location>
    <ligand>
        <name>ADP</name>
        <dbReference type="ChEBI" id="CHEBI:456216"/>
    </ligand>
</feature>
<dbReference type="FunFam" id="3.30.420.40:FF:000007">
    <property type="entry name" value="Glycerol kinase"/>
    <property type="match status" value="1"/>
</dbReference>
<feature type="binding site" evidence="10">
    <location>
        <position position="265"/>
    </location>
    <ligand>
        <name>sn-glycerol 3-phosphate</name>
        <dbReference type="ChEBI" id="CHEBI:57597"/>
    </ligand>
</feature>
<keyword evidence="3 10" id="KW-0808">Transferase</keyword>
<comment type="activity regulation">
    <text evidence="10">Inhibited by fructose 1,6-bisphosphate (FBP).</text>
</comment>
<feature type="binding site" evidence="10">
    <location>
        <position position="265"/>
    </location>
    <ligand>
        <name>glycerol</name>
        <dbReference type="ChEBI" id="CHEBI:17754"/>
    </ligand>
</feature>
<dbReference type="AlphaFoldDB" id="A0A4S2F1I0"/>
<feature type="binding site" evidence="10">
    <location>
        <position position="330"/>
    </location>
    <ligand>
        <name>ATP</name>
        <dbReference type="ChEBI" id="CHEBI:30616"/>
    </ligand>
</feature>
<feature type="binding site" evidence="10">
    <location>
        <position position="330"/>
    </location>
    <ligand>
        <name>ADP</name>
        <dbReference type="ChEBI" id="CHEBI:456216"/>
    </ligand>
</feature>
<proteinExistence type="inferred from homology"/>
<feature type="binding site" evidence="10">
    <location>
        <position position="104"/>
    </location>
    <ligand>
        <name>sn-glycerol 3-phosphate</name>
        <dbReference type="ChEBI" id="CHEBI:57597"/>
    </ligand>
</feature>
<comment type="function">
    <text evidence="9 10">Key enzyme in the regulation of glycerol uptake and metabolism. Catalyzes the phosphorylation of glycerol to yield sn-glycerol 3-phosphate.</text>
</comment>
<feature type="binding site" evidence="10">
    <location>
        <position position="37"/>
    </location>
    <ligand>
        <name>ADP</name>
        <dbReference type="ChEBI" id="CHEBI:456216"/>
    </ligand>
</feature>
<evidence type="ECO:0000256" key="6">
    <source>
        <dbReference type="ARBA" id="ARBA00022798"/>
    </source>
</evidence>
<sequence>MTDVAQLKDDHVDYGSLRVDPGASYLLALDHGTTSSRAILFDHDRQVVALAQKEGALSYPAPGWVEQDAMGVWLDTMAVMAQVMNESGIDPAAICAIGISNQRETCLLWDRKTGLPVGPAIVWQSRQTADICDRWKAQGLEPLVRQRTGLRIDPYFSASKIVWMLENLPGVRERAQAGELLFGTMDTWLVWKLTGGCVHATDPSNASRTLLCNIETATWDSELLEAFGIPEQILPDILPTSAVRGTTAQWAFFGAEVPISSCVGDQQAALFGQLCLEPGMTKNTYGTGGFLLMNTGDTIVRSEQGLLSTIAWQIGDTVTYALEGSIFVSGALMKWLRDGLHLFDDVKDSCAIAQEAGSSGGVYVVPAFTGLATPYWDARATASIEGITFSTGSGHIVRAALEAMAYQVKDVLEVMERESHIKIGTLKVDGGAAANDFLLQFQSDLCGSAVERFCVHELTALGAAFLAGLAVGFWDWGDLAIQVDRRFEPQRPPQVMAQAYAGWRCAVEACRAFKPSGVTVA</sequence>
<feature type="binding site" evidence="10">
    <location>
        <position position="431"/>
    </location>
    <ligand>
        <name>ATP</name>
        <dbReference type="ChEBI" id="CHEBI:30616"/>
    </ligand>
</feature>
<dbReference type="GO" id="GO:0005524">
    <property type="term" value="F:ATP binding"/>
    <property type="evidence" value="ECO:0007669"/>
    <property type="project" value="UniProtKB-UniRule"/>
</dbReference>
<dbReference type="PANTHER" id="PTHR10196:SF69">
    <property type="entry name" value="GLYCEROL KINASE"/>
    <property type="match status" value="1"/>
</dbReference>
<dbReference type="RefSeq" id="WP_136012485.1">
    <property type="nucleotide sequence ID" value="NZ_SRYE01000002.1"/>
</dbReference>
<keyword evidence="15" id="KW-1185">Reference proteome</keyword>
<evidence type="ECO:0000256" key="10">
    <source>
        <dbReference type="HAMAP-Rule" id="MF_00186"/>
    </source>
</evidence>
<dbReference type="OrthoDB" id="9805576at2"/>
<dbReference type="PROSITE" id="PS00933">
    <property type="entry name" value="FGGY_KINASES_1"/>
    <property type="match status" value="1"/>
</dbReference>
<evidence type="ECO:0000256" key="4">
    <source>
        <dbReference type="ARBA" id="ARBA00022741"/>
    </source>
</evidence>
<evidence type="ECO:0000256" key="8">
    <source>
        <dbReference type="ARBA" id="ARBA00052101"/>
    </source>
</evidence>
<evidence type="ECO:0000259" key="13">
    <source>
        <dbReference type="Pfam" id="PF02782"/>
    </source>
</evidence>
<reference evidence="14 15" key="1">
    <citation type="submission" date="2019-04" db="EMBL/GenBank/DDBJ databases">
        <title>Microbes associate with the intestines of laboratory mice.</title>
        <authorList>
            <person name="Navarre W."/>
            <person name="Wong E."/>
            <person name="Huang K."/>
            <person name="Tropini C."/>
            <person name="Ng K."/>
            <person name="Yu B."/>
        </authorList>
    </citation>
    <scope>NUCLEOTIDE SEQUENCE [LARGE SCALE GENOMIC DNA]</scope>
    <source>
        <strain evidence="14 15">NM07_P-09</strain>
    </source>
</reference>
<name>A0A4S2F1I0_9ACTN</name>
<dbReference type="EC" id="2.7.1.30" evidence="10"/>
<dbReference type="Pfam" id="PF02782">
    <property type="entry name" value="FGGY_C"/>
    <property type="match status" value="1"/>
</dbReference>
<feature type="binding site" evidence="10">
    <location>
        <position position="33"/>
    </location>
    <ligand>
        <name>ATP</name>
        <dbReference type="ChEBI" id="CHEBI:30616"/>
    </ligand>
</feature>